<dbReference type="SUPFAM" id="SSF55729">
    <property type="entry name" value="Acyl-CoA N-acyltransferases (Nat)"/>
    <property type="match status" value="1"/>
</dbReference>
<dbReference type="PANTHER" id="PTHR47403:SF6">
    <property type="entry name" value="N-ACETYLTRANSFERASE DOMAIN-CONTAINING PROTEIN"/>
    <property type="match status" value="1"/>
</dbReference>
<dbReference type="PROSITE" id="PS51186">
    <property type="entry name" value="GNAT"/>
    <property type="match status" value="1"/>
</dbReference>
<evidence type="ECO:0000313" key="3">
    <source>
        <dbReference type="Proteomes" id="UP001159428"/>
    </source>
</evidence>
<proteinExistence type="predicted"/>
<evidence type="ECO:0000259" key="1">
    <source>
        <dbReference type="PROSITE" id="PS51186"/>
    </source>
</evidence>
<dbReference type="InterPro" id="IPR056483">
    <property type="entry name" value="Hisat_C"/>
</dbReference>
<dbReference type="AlphaFoldDB" id="A0AAU9W687"/>
<dbReference type="InterPro" id="IPR016181">
    <property type="entry name" value="Acyl_CoA_acyltransferase"/>
</dbReference>
<dbReference type="PANTHER" id="PTHR47403">
    <property type="entry name" value="LOC100145250 PROTEIN"/>
    <property type="match status" value="1"/>
</dbReference>
<dbReference type="Proteomes" id="UP001159428">
    <property type="component" value="Unassembled WGS sequence"/>
</dbReference>
<organism evidence="2 3">
    <name type="scientific">Pocillopora meandrina</name>
    <dbReference type="NCBI Taxonomy" id="46732"/>
    <lineage>
        <taxon>Eukaryota</taxon>
        <taxon>Metazoa</taxon>
        <taxon>Cnidaria</taxon>
        <taxon>Anthozoa</taxon>
        <taxon>Hexacorallia</taxon>
        <taxon>Scleractinia</taxon>
        <taxon>Astrocoeniina</taxon>
        <taxon>Pocilloporidae</taxon>
        <taxon>Pocillopora</taxon>
    </lineage>
</organism>
<accession>A0AAU9W687</accession>
<gene>
    <name evidence="2" type="ORF">PMEA_00031739</name>
</gene>
<dbReference type="Pfam" id="PF24066">
    <property type="entry name" value="Hisat_C"/>
    <property type="match status" value="1"/>
</dbReference>
<protein>
    <recommendedName>
        <fullName evidence="1">N-acetyltransferase domain-containing protein</fullName>
    </recommendedName>
</protein>
<reference evidence="2 3" key="1">
    <citation type="submission" date="2022-05" db="EMBL/GenBank/DDBJ databases">
        <authorList>
            <consortium name="Genoscope - CEA"/>
            <person name="William W."/>
        </authorList>
    </citation>
    <scope>NUCLEOTIDE SEQUENCE [LARGE SCALE GENOMIC DNA]</scope>
</reference>
<dbReference type="EMBL" id="CALNXJ010000007">
    <property type="protein sequence ID" value="CAH3043812.1"/>
    <property type="molecule type" value="Genomic_DNA"/>
</dbReference>
<dbReference type="GO" id="GO:0016747">
    <property type="term" value="F:acyltransferase activity, transferring groups other than amino-acyl groups"/>
    <property type="evidence" value="ECO:0007669"/>
    <property type="project" value="InterPro"/>
</dbReference>
<name>A0AAU9W687_9CNID</name>
<dbReference type="InterPro" id="IPR000182">
    <property type="entry name" value="GNAT_dom"/>
</dbReference>
<sequence length="430" mass="49654">MPTFAKDAVTLTLRPADADDFDEIVKLSEGIYAGHDYLPLMFRQWLQRDNVVVILAHCGVRLVGLRANFVVDDGRTLIHRAGRVHPDYRGQGIFKWVGEHSIKHAKEHYPNLQRKRFTSIVTLTLRPAEADDFDEIVKLSEGIYAGHDYLPLTFHQWLQRDNIVVILAHCGMRLVGLEAYFVVDDGRTLIHRAGRVHPDYRGQGIFKQVGEYSVEHAKEHYPSLQRKRFVSIRDTEIPEPGKLLEMHIEAYHVGKEFCEKPMATALTNSMKIKTCTPDYFADIIESLPARLFTRNSIFLSNRCPFERLRSNVDHILRESTQLYVEKCDDDVIPNSLGVGTFSPRVKYIQWVTEVYADSPDLFQAHIMHQLKRACELINDDFIFTITMQDESLSSLVRIIMKDQLQFKTADFYHNKTLRVYETDITAKSQI</sequence>
<keyword evidence="3" id="KW-1185">Reference proteome</keyword>
<comment type="caution">
    <text evidence="2">The sequence shown here is derived from an EMBL/GenBank/DDBJ whole genome shotgun (WGS) entry which is preliminary data.</text>
</comment>
<dbReference type="Gene3D" id="3.40.630.30">
    <property type="match status" value="2"/>
</dbReference>
<evidence type="ECO:0000313" key="2">
    <source>
        <dbReference type="EMBL" id="CAH3043812.1"/>
    </source>
</evidence>
<feature type="domain" description="N-acetyltransferase" evidence="1">
    <location>
        <begin position="11"/>
        <end position="190"/>
    </location>
</feature>